<evidence type="ECO:0000313" key="2">
    <source>
        <dbReference type="Proteomes" id="UP000460435"/>
    </source>
</evidence>
<dbReference type="AlphaFoldDB" id="A0A7K3M6J2"/>
<organism evidence="1 2">
    <name type="scientific">Phytoactinopolyspora mesophila</name>
    <dbReference type="NCBI Taxonomy" id="2650750"/>
    <lineage>
        <taxon>Bacteria</taxon>
        <taxon>Bacillati</taxon>
        <taxon>Actinomycetota</taxon>
        <taxon>Actinomycetes</taxon>
        <taxon>Jiangellales</taxon>
        <taxon>Jiangellaceae</taxon>
        <taxon>Phytoactinopolyspora</taxon>
    </lineage>
</organism>
<protein>
    <submittedName>
        <fullName evidence="1">Uncharacterized protein</fullName>
    </submittedName>
</protein>
<dbReference type="Proteomes" id="UP000460435">
    <property type="component" value="Unassembled WGS sequence"/>
</dbReference>
<gene>
    <name evidence="1" type="ORF">F7O44_17825</name>
</gene>
<sequence length="193" mass="21184">MANRTHWRWAAAVVVGVLAAGCDAPWSAPQGPLTAGGARVDDEGRFEFWLGAECGGVGRISVELTERDGNRRVLDTWHLSADDAGGELEYITLGTTPDGFTETTPLNTDWTEADLVRISVHPADPERSADGEGRFYPAVPIRANISVDSFLRGADDNHDQWYVQDQGWYTEAEYLELGDSDDMIHPYCDVPDA</sequence>
<name>A0A7K3M6J2_9ACTN</name>
<accession>A0A7K3M6J2</accession>
<keyword evidence="2" id="KW-1185">Reference proteome</keyword>
<comment type="caution">
    <text evidence="1">The sequence shown here is derived from an EMBL/GenBank/DDBJ whole genome shotgun (WGS) entry which is preliminary data.</text>
</comment>
<dbReference type="EMBL" id="WLZY01000006">
    <property type="protein sequence ID" value="NDL58931.1"/>
    <property type="molecule type" value="Genomic_DNA"/>
</dbReference>
<dbReference type="RefSeq" id="WP_162451635.1">
    <property type="nucleotide sequence ID" value="NZ_WLZY01000006.1"/>
</dbReference>
<reference evidence="1 2" key="1">
    <citation type="submission" date="2019-11" db="EMBL/GenBank/DDBJ databases">
        <authorList>
            <person name="Li X.-J."/>
            <person name="Feng X.-M."/>
        </authorList>
    </citation>
    <scope>NUCLEOTIDE SEQUENCE [LARGE SCALE GENOMIC DNA]</scope>
    <source>
        <strain evidence="1 2">XMNu-373</strain>
    </source>
</reference>
<dbReference type="PROSITE" id="PS51257">
    <property type="entry name" value="PROKAR_LIPOPROTEIN"/>
    <property type="match status" value="1"/>
</dbReference>
<evidence type="ECO:0000313" key="1">
    <source>
        <dbReference type="EMBL" id="NDL58931.1"/>
    </source>
</evidence>
<proteinExistence type="predicted"/>